<accession>V6DHM4</accession>
<proteinExistence type="predicted"/>
<organism evidence="2 3">
    <name type="scientific">Candidatus Babela massiliensis</name>
    <dbReference type="NCBI Taxonomy" id="673862"/>
    <lineage>
        <taxon>Bacteria</taxon>
        <taxon>Candidatus Babelota</taxon>
        <taxon>Candidatus Babeliae</taxon>
        <taxon>Candidatus Babeliales</taxon>
        <taxon>Candidatus Babeliaceae</taxon>
        <taxon>Candidatus Babela</taxon>
    </lineage>
</organism>
<keyword evidence="1" id="KW-1133">Transmembrane helix</keyword>
<dbReference type="STRING" id="673862.BABL1_gene_560"/>
<evidence type="ECO:0000256" key="1">
    <source>
        <dbReference type="SAM" id="Phobius"/>
    </source>
</evidence>
<gene>
    <name evidence="2" type="ORF">BABL1_gene_560</name>
</gene>
<keyword evidence="1" id="KW-0812">Transmembrane</keyword>
<evidence type="ECO:0000313" key="3">
    <source>
        <dbReference type="Proteomes" id="UP000018769"/>
    </source>
</evidence>
<feature type="transmembrane region" description="Helical" evidence="1">
    <location>
        <begin position="92"/>
        <end position="116"/>
    </location>
</feature>
<dbReference type="KEGG" id="dpb:BABL1_gene_560"/>
<evidence type="ECO:0000313" key="2">
    <source>
        <dbReference type="EMBL" id="CDK30458.1"/>
    </source>
</evidence>
<keyword evidence="1" id="KW-0472">Membrane</keyword>
<dbReference type="EMBL" id="HG793133">
    <property type="protein sequence ID" value="CDK30458.1"/>
    <property type="molecule type" value="Genomic_DNA"/>
</dbReference>
<dbReference type="RefSeq" id="WP_023791611.1">
    <property type="nucleotide sequence ID" value="NC_023003.1"/>
</dbReference>
<dbReference type="Proteomes" id="UP000018769">
    <property type="component" value="Chromosome I"/>
</dbReference>
<name>V6DHM4_9BACT</name>
<reference evidence="2 3" key="1">
    <citation type="journal article" date="2015" name="Biol. Direct">
        <title>Babela massiliensis, a representative of a widespread bacterial phylum with unusual adaptations to parasitism in amoebae.</title>
        <authorList>
            <person name="Pagnier I."/>
            <person name="Yutin N."/>
            <person name="Croce O."/>
            <person name="Makarova K.S."/>
            <person name="Wolf Y.I."/>
            <person name="Benamar S."/>
            <person name="Raoult D."/>
            <person name="Koonin E.V."/>
            <person name="La Scola B."/>
        </authorList>
    </citation>
    <scope>NUCLEOTIDE SEQUENCE [LARGE SCALE GENOMIC DNA]</scope>
    <source>
        <strain evidence="3">BABL1</strain>
    </source>
</reference>
<feature type="transmembrane region" description="Helical" evidence="1">
    <location>
        <begin position="128"/>
        <end position="146"/>
    </location>
</feature>
<keyword evidence="3" id="KW-1185">Reference proteome</keyword>
<sequence length="182" mass="20543">MMKKLNLILILFTITLINGNTYIKAINNTIREKIEHAIKKSRPNLLNQYLSKLNLTKTEKDNLIELANSILEMRKTKMQFNFISPKKNPADLGLWSVISGIIMGGIATSNLGCYFFSNLSSDERQKAILCGTGGLLLATLLIASGINDIKKDETFRTRKQKYLDAIKIKQLLNIITLDKIKN</sequence>
<protein>
    <submittedName>
        <fullName evidence="2">Uncharacterized protein</fullName>
    </submittedName>
</protein>
<dbReference type="AlphaFoldDB" id="V6DHM4"/>
<dbReference type="HOGENOM" id="CLU_1479470_0_0_7"/>